<dbReference type="InterPro" id="IPR039126">
    <property type="entry name" value="GGACT"/>
</dbReference>
<gene>
    <name evidence="5" type="ORF">QYM36_007804</name>
</gene>
<dbReference type="InterPro" id="IPR009288">
    <property type="entry name" value="AIG2-like_dom"/>
</dbReference>
<protein>
    <recommendedName>
        <fullName evidence="3">Gamma-glutamylcyclotransferase family protein</fullName>
    </recommendedName>
</protein>
<accession>A0AA88ID57</accession>
<dbReference type="Gene3D" id="3.10.490.10">
    <property type="entry name" value="Gamma-glutamyl cyclotransferase-like"/>
    <property type="match status" value="2"/>
</dbReference>
<comment type="similarity">
    <text evidence="1 3">Belongs to the gamma-glutamylcyclotransferase family.</text>
</comment>
<evidence type="ECO:0000256" key="2">
    <source>
        <dbReference type="PIRSR" id="PIRSR639126-1"/>
    </source>
</evidence>
<dbReference type="EMBL" id="JAVRJZ010000001">
    <property type="protein sequence ID" value="KAK2727073.1"/>
    <property type="molecule type" value="Genomic_DNA"/>
</dbReference>
<reference evidence="5" key="1">
    <citation type="submission" date="2023-07" db="EMBL/GenBank/DDBJ databases">
        <title>Chromosome-level genome assembly of Artemia franciscana.</title>
        <authorList>
            <person name="Jo E."/>
        </authorList>
    </citation>
    <scope>NUCLEOTIDE SEQUENCE</scope>
    <source>
        <tissue evidence="5">Whole body</tissue>
    </source>
</reference>
<organism evidence="5 6">
    <name type="scientific">Artemia franciscana</name>
    <name type="common">Brine shrimp</name>
    <name type="synonym">Artemia sanfranciscana</name>
    <dbReference type="NCBI Taxonomy" id="6661"/>
    <lineage>
        <taxon>Eukaryota</taxon>
        <taxon>Metazoa</taxon>
        <taxon>Ecdysozoa</taxon>
        <taxon>Arthropoda</taxon>
        <taxon>Crustacea</taxon>
        <taxon>Branchiopoda</taxon>
        <taxon>Anostraca</taxon>
        <taxon>Artemiidae</taxon>
        <taxon>Artemia</taxon>
    </lineage>
</organism>
<feature type="domain" description="Gamma-glutamylcyclotransferase AIG2-like" evidence="4">
    <location>
        <begin position="3"/>
        <end position="54"/>
    </location>
</feature>
<dbReference type="PANTHER" id="PTHR12510">
    <property type="entry name" value="TROPONIN C-AKIN-1 PROTEIN"/>
    <property type="match status" value="1"/>
</dbReference>
<evidence type="ECO:0000256" key="1">
    <source>
        <dbReference type="ARBA" id="ARBA00008861"/>
    </source>
</evidence>
<dbReference type="GO" id="GO:0005829">
    <property type="term" value="C:cytosol"/>
    <property type="evidence" value="ECO:0007669"/>
    <property type="project" value="TreeGrafter"/>
</dbReference>
<keyword evidence="6" id="KW-1185">Reference proteome</keyword>
<evidence type="ECO:0000313" key="5">
    <source>
        <dbReference type="EMBL" id="KAK2727073.1"/>
    </source>
</evidence>
<dbReference type="GO" id="GO:0061929">
    <property type="term" value="F:gamma-glutamylaminecyclotransferase activity"/>
    <property type="evidence" value="ECO:0007669"/>
    <property type="project" value="InterPro"/>
</dbReference>
<dbReference type="InterPro" id="IPR036568">
    <property type="entry name" value="GGCT-like_sf"/>
</dbReference>
<name>A0AA88ID57_ARTSF</name>
<dbReference type="AlphaFoldDB" id="A0AA88ID57"/>
<dbReference type="CDD" id="cd06661">
    <property type="entry name" value="GGCT_like"/>
    <property type="match status" value="2"/>
</dbReference>
<evidence type="ECO:0000259" key="4">
    <source>
        <dbReference type="Pfam" id="PF06094"/>
    </source>
</evidence>
<evidence type="ECO:0000313" key="6">
    <source>
        <dbReference type="Proteomes" id="UP001187531"/>
    </source>
</evidence>
<dbReference type="Pfam" id="PF06094">
    <property type="entry name" value="GGACT"/>
    <property type="match status" value="2"/>
</dbReference>
<dbReference type="InterPro" id="IPR013024">
    <property type="entry name" value="GGCT-like"/>
</dbReference>
<sequence length="329" mass="38000">MLVFVYGTLKRGEPNHCWLTDDKNGCAKFLMFGKTASKYPLVIGSEYNIPFLLKPYDEFAIGHKNAILMRSNAYEEIAKLLKQSTLKAELQFIANSSSLFTLFTLKFQREELLVHQILMELELLVWMLAGRILKAKAAEKLLEDLSPRPFEDDKNMLPLLEIAASVSDEVQTCLRATDKLAKCVFLLSIQKHYTLAAKLWCKSQWSVAHRLRLCRRRSTYRRGKATFASEDSNLCLGRVSSWLLTCNQLCWNVIGEVYDVDEKMLSNLDVLEQHPTFYRREEISIATDDGNLLCWTYFLVDCRPELLKLPFLTEYSNEGSHGLRYVERE</sequence>
<comment type="caution">
    <text evidence="5">The sequence shown here is derived from an EMBL/GenBank/DDBJ whole genome shotgun (WGS) entry which is preliminary data.</text>
</comment>
<dbReference type="SUPFAM" id="SSF110857">
    <property type="entry name" value="Gamma-glutamyl cyclotransferase-like"/>
    <property type="match status" value="2"/>
</dbReference>
<feature type="active site" description="Proton acceptor" evidence="2">
    <location>
        <position position="272"/>
    </location>
</feature>
<feature type="domain" description="Gamma-glutamylcyclotransferase AIG2-like" evidence="4">
    <location>
        <begin position="242"/>
        <end position="301"/>
    </location>
</feature>
<proteinExistence type="inferred from homology"/>
<evidence type="ECO:0000256" key="3">
    <source>
        <dbReference type="RuleBase" id="RU367036"/>
    </source>
</evidence>
<dbReference type="PANTHER" id="PTHR12510:SF4">
    <property type="entry name" value="GAMMA-GLUTAMYLAMINECYCLOTRANSFERASE"/>
    <property type="match status" value="1"/>
</dbReference>
<dbReference type="Proteomes" id="UP001187531">
    <property type="component" value="Unassembled WGS sequence"/>
</dbReference>